<evidence type="ECO:0000313" key="4">
    <source>
        <dbReference type="Proteomes" id="UP001431783"/>
    </source>
</evidence>
<evidence type="ECO:0000259" key="2">
    <source>
        <dbReference type="Pfam" id="PF16858"/>
    </source>
</evidence>
<organism evidence="3 4">
    <name type="scientific">Henosepilachna vigintioctopunctata</name>
    <dbReference type="NCBI Taxonomy" id="420089"/>
    <lineage>
        <taxon>Eukaryota</taxon>
        <taxon>Metazoa</taxon>
        <taxon>Ecdysozoa</taxon>
        <taxon>Arthropoda</taxon>
        <taxon>Hexapoda</taxon>
        <taxon>Insecta</taxon>
        <taxon>Pterygota</taxon>
        <taxon>Neoptera</taxon>
        <taxon>Endopterygota</taxon>
        <taxon>Coleoptera</taxon>
        <taxon>Polyphaga</taxon>
        <taxon>Cucujiformia</taxon>
        <taxon>Coccinelloidea</taxon>
        <taxon>Coccinellidae</taxon>
        <taxon>Epilachninae</taxon>
        <taxon>Epilachnini</taxon>
        <taxon>Henosepilachna</taxon>
    </lineage>
</organism>
<dbReference type="GO" id="GO:0000796">
    <property type="term" value="C:condensin complex"/>
    <property type="evidence" value="ECO:0007669"/>
    <property type="project" value="TreeGrafter"/>
</dbReference>
<dbReference type="GO" id="GO:0010032">
    <property type="term" value="P:meiotic chromosome condensation"/>
    <property type="evidence" value="ECO:0007669"/>
    <property type="project" value="TreeGrafter"/>
</dbReference>
<dbReference type="Proteomes" id="UP001431783">
    <property type="component" value="Unassembled WGS sequence"/>
</dbReference>
<dbReference type="EMBL" id="JARQZJ010000032">
    <property type="protein sequence ID" value="KAK9875142.1"/>
    <property type="molecule type" value="Genomic_DNA"/>
</dbReference>
<proteinExistence type="predicted"/>
<feature type="region of interest" description="Disordered" evidence="1">
    <location>
        <begin position="407"/>
        <end position="446"/>
    </location>
</feature>
<evidence type="ECO:0000256" key="1">
    <source>
        <dbReference type="SAM" id="MobiDB-lite"/>
    </source>
</evidence>
<accession>A0AAW1TUD2</accession>
<dbReference type="InterPro" id="IPR031739">
    <property type="entry name" value="Ncaph2"/>
</dbReference>
<dbReference type="AlphaFoldDB" id="A0AAW1TUD2"/>
<dbReference type="GO" id="GO:0051306">
    <property type="term" value="P:mitotic sister chromatid separation"/>
    <property type="evidence" value="ECO:0007669"/>
    <property type="project" value="TreeGrafter"/>
</dbReference>
<sequence>MNEFQYLNSERDSRLFSGWHKKMVVDWDLQPISKECRSFAEKCSHFRTTNNTIYDRDHDDEFVVHTSNLESAIALEELFLQQKPSFERFSFEIYTSLYLVPNFLQYHQLKYEELEKYSDKFENLVGSYRDRLLEVTNRGTKSMKPSSPELRQTVQKLRRISITSTIVSKLSRADFDKVYSQECQENSAVTTDVDNTSCTPNLTAIQDGDVHCIEDVASSTVLESIPNLTDNIDDNSDLAVNESLDSNNINLNKGSEYVSVVPEEKCRVSRRKREILQEVKHFLNDTEDIIHGDSTPRKRRKLSIAALKKLATGITVDLKEFSLFFAANYNAEEGEGQVDIPEFHVDDPIDSSSRIDPDEDMPLSQRTENRLCTQDSGYESRLHEDEDEELELQSPATPFIAIDSDGVQEIPNEPDTPSHEPDAPSEDCHEPDAGSLEIGNGIPDEEKPLHEKVYEWKQHMSEILKERSSKDFDIHEYGSNIMQCLDTDHPKKFGEIVRGKSSAEVTRYFISALQLANTSNVEIVGVQSGKLSNETFGLKLITSDCYYERLKTYVAPSEESYCERLQSARKLNQRREYHAGSSMGHKRAKYE</sequence>
<feature type="region of interest" description="Disordered" evidence="1">
    <location>
        <begin position="337"/>
        <end position="395"/>
    </location>
</feature>
<gene>
    <name evidence="3" type="ORF">WA026_005933</name>
</gene>
<dbReference type="InterPro" id="IPR031737">
    <property type="entry name" value="CNDH2_C"/>
</dbReference>
<comment type="caution">
    <text evidence="3">The sequence shown here is derived from an EMBL/GenBank/DDBJ whole genome shotgun (WGS) entry which is preliminary data.</text>
</comment>
<dbReference type="Pfam" id="PF16858">
    <property type="entry name" value="CNDH2_C"/>
    <property type="match status" value="1"/>
</dbReference>
<keyword evidence="4" id="KW-1185">Reference proteome</keyword>
<reference evidence="3 4" key="1">
    <citation type="submission" date="2023-03" db="EMBL/GenBank/DDBJ databases">
        <title>Genome insight into feeding habits of ladybird beetles.</title>
        <authorList>
            <person name="Li H.-S."/>
            <person name="Huang Y.-H."/>
            <person name="Pang H."/>
        </authorList>
    </citation>
    <scope>NUCLEOTIDE SEQUENCE [LARGE SCALE GENOMIC DNA]</scope>
    <source>
        <strain evidence="3">SYSU_2023b</strain>
        <tissue evidence="3">Whole body</tissue>
    </source>
</reference>
<dbReference type="GO" id="GO:0003682">
    <property type="term" value="F:chromatin binding"/>
    <property type="evidence" value="ECO:0007669"/>
    <property type="project" value="TreeGrafter"/>
</dbReference>
<dbReference type="GO" id="GO:0005634">
    <property type="term" value="C:nucleus"/>
    <property type="evidence" value="ECO:0007669"/>
    <property type="project" value="TreeGrafter"/>
</dbReference>
<dbReference type="PANTHER" id="PTHR14324">
    <property type="entry name" value="CONDENSIN-2 COMPLEX SUBUNIT H2"/>
    <property type="match status" value="1"/>
</dbReference>
<feature type="domain" description="Condensin-2 complex subunit H2 C-terminal" evidence="2">
    <location>
        <begin position="446"/>
        <end position="550"/>
    </location>
</feature>
<feature type="compositionally biased region" description="Polar residues" evidence="1">
    <location>
        <begin position="364"/>
        <end position="377"/>
    </location>
</feature>
<feature type="compositionally biased region" description="Basic and acidic residues" evidence="1">
    <location>
        <begin position="416"/>
        <end position="432"/>
    </location>
</feature>
<dbReference type="PANTHER" id="PTHR14324:SF3">
    <property type="entry name" value="CONDENSIN-2 COMPLEX SUBUNIT H2"/>
    <property type="match status" value="1"/>
</dbReference>
<evidence type="ECO:0000313" key="3">
    <source>
        <dbReference type="EMBL" id="KAK9875142.1"/>
    </source>
</evidence>
<name>A0AAW1TUD2_9CUCU</name>
<protein>
    <recommendedName>
        <fullName evidence="2">Condensin-2 complex subunit H2 C-terminal domain-containing protein</fullName>
    </recommendedName>
</protein>